<evidence type="ECO:0000313" key="7">
    <source>
        <dbReference type="EMBL" id="KAK9836289.1"/>
    </source>
</evidence>
<dbReference type="Proteomes" id="UP001445335">
    <property type="component" value="Unassembled WGS sequence"/>
</dbReference>
<dbReference type="Gene3D" id="1.25.40.10">
    <property type="entry name" value="Tetratricopeptide repeat domain"/>
    <property type="match status" value="1"/>
</dbReference>
<keyword evidence="4" id="KW-0697">Rotamase</keyword>
<dbReference type="InterPro" id="IPR011990">
    <property type="entry name" value="TPR-like_helical_dom_sf"/>
</dbReference>
<evidence type="ECO:0000256" key="4">
    <source>
        <dbReference type="ARBA" id="ARBA00023110"/>
    </source>
</evidence>
<reference evidence="7 8" key="1">
    <citation type="journal article" date="2024" name="Nat. Commun.">
        <title>Phylogenomics reveals the evolutionary origins of lichenization in chlorophyte algae.</title>
        <authorList>
            <person name="Puginier C."/>
            <person name="Libourel C."/>
            <person name="Otte J."/>
            <person name="Skaloud P."/>
            <person name="Haon M."/>
            <person name="Grisel S."/>
            <person name="Petersen M."/>
            <person name="Berrin J.G."/>
            <person name="Delaux P.M."/>
            <person name="Dal Grande F."/>
            <person name="Keller J."/>
        </authorList>
    </citation>
    <scope>NUCLEOTIDE SEQUENCE [LARGE SCALE GENOMIC DNA]</scope>
    <source>
        <strain evidence="7 8">SAG 245.80</strain>
    </source>
</reference>
<proteinExistence type="inferred from homology"/>
<dbReference type="Gene3D" id="2.40.100.10">
    <property type="entry name" value="Cyclophilin-like"/>
    <property type="match status" value="1"/>
</dbReference>
<evidence type="ECO:0000256" key="2">
    <source>
        <dbReference type="ARBA" id="ARBA00007365"/>
    </source>
</evidence>
<dbReference type="GO" id="GO:0005829">
    <property type="term" value="C:cytosol"/>
    <property type="evidence" value="ECO:0007669"/>
    <property type="project" value="TreeGrafter"/>
</dbReference>
<accession>A0AAW1RRI6</accession>
<gene>
    <name evidence="7" type="ORF">WJX81_002323</name>
</gene>
<dbReference type="EMBL" id="JALJOU010000025">
    <property type="protein sequence ID" value="KAK9836289.1"/>
    <property type="molecule type" value="Genomic_DNA"/>
</dbReference>
<dbReference type="GO" id="GO:0016018">
    <property type="term" value="F:cyclosporin A binding"/>
    <property type="evidence" value="ECO:0007669"/>
    <property type="project" value="TreeGrafter"/>
</dbReference>
<dbReference type="PANTHER" id="PTHR11071">
    <property type="entry name" value="PEPTIDYL-PROLYL CIS-TRANS ISOMERASE"/>
    <property type="match status" value="1"/>
</dbReference>
<sequence>MDEGAPDSAEPQLKRTRREASNPLVFFDVAVGGEVAGMIVFELYKDAVPKTAENFRELCTGEAGTGKSTGLPLHFKGAPFHRIIKNFMIQGGDFSARNGTGGESVYGEKFEDEGFALKHDRPGLLSMANAGPNTNGSQFFITTVPTPHLDGKHVVFGQVLKGYGTVRTLEAQEVDTGSNRPLRECVIADCGELPADADLAGIRTWAAEEGDPYPEWPDDAEVPPEQREVDFRLAAAEAIRAKGNALFKVGEHQAALQRYNKAMHWLDPDSFEAGGPPPSAGEIQRLGLAFISPLLNRAACLLRLGRAEKSAQDCSRVLERVPAHAKALFRRGQARLALKEWDAALADLAAAQEAEPGDAGVRAELARACKLRDAAQQRERAAYKRMFA</sequence>
<comment type="caution">
    <text evidence="7">The sequence shown here is derived from an EMBL/GenBank/DDBJ whole genome shotgun (WGS) entry which is preliminary data.</text>
</comment>
<dbReference type="InterPro" id="IPR029000">
    <property type="entry name" value="Cyclophilin-like_dom_sf"/>
</dbReference>
<dbReference type="AlphaFoldDB" id="A0AAW1RRI6"/>
<feature type="domain" description="PPIase cyclophilin-type" evidence="6">
    <location>
        <begin position="26"/>
        <end position="192"/>
    </location>
</feature>
<dbReference type="EC" id="5.2.1.8" evidence="3"/>
<name>A0AAW1RRI6_9CHLO</name>
<dbReference type="PROSITE" id="PS50072">
    <property type="entry name" value="CSA_PPIASE_2"/>
    <property type="match status" value="1"/>
</dbReference>
<dbReference type="SUPFAM" id="SSF50891">
    <property type="entry name" value="Cyclophilin-like"/>
    <property type="match status" value="1"/>
</dbReference>
<evidence type="ECO:0000313" key="8">
    <source>
        <dbReference type="Proteomes" id="UP001445335"/>
    </source>
</evidence>
<comment type="similarity">
    <text evidence="2">Belongs to the cyclophilin-type PPIase family.</text>
</comment>
<dbReference type="PRINTS" id="PR00153">
    <property type="entry name" value="CSAPPISMRASE"/>
</dbReference>
<evidence type="ECO:0000256" key="5">
    <source>
        <dbReference type="ARBA" id="ARBA00023235"/>
    </source>
</evidence>
<dbReference type="InterPro" id="IPR020892">
    <property type="entry name" value="Cyclophilin-type_PPIase_CS"/>
</dbReference>
<keyword evidence="5" id="KW-0413">Isomerase</keyword>
<dbReference type="FunFam" id="2.40.100.10:FF:000009">
    <property type="entry name" value="Peptidyl-prolyl cis-trans isomerase D"/>
    <property type="match status" value="1"/>
</dbReference>
<comment type="catalytic activity">
    <reaction evidence="1">
        <text>[protein]-peptidylproline (omega=180) = [protein]-peptidylproline (omega=0)</text>
        <dbReference type="Rhea" id="RHEA:16237"/>
        <dbReference type="Rhea" id="RHEA-COMP:10747"/>
        <dbReference type="Rhea" id="RHEA-COMP:10748"/>
        <dbReference type="ChEBI" id="CHEBI:83833"/>
        <dbReference type="ChEBI" id="CHEBI:83834"/>
        <dbReference type="EC" id="5.2.1.8"/>
    </reaction>
</comment>
<dbReference type="InterPro" id="IPR002130">
    <property type="entry name" value="Cyclophilin-type_PPIase_dom"/>
</dbReference>
<dbReference type="GO" id="GO:0006457">
    <property type="term" value="P:protein folding"/>
    <property type="evidence" value="ECO:0007669"/>
    <property type="project" value="InterPro"/>
</dbReference>
<dbReference type="SMART" id="SM00028">
    <property type="entry name" value="TPR"/>
    <property type="match status" value="3"/>
</dbReference>
<evidence type="ECO:0000256" key="1">
    <source>
        <dbReference type="ARBA" id="ARBA00000971"/>
    </source>
</evidence>
<dbReference type="Pfam" id="PF00160">
    <property type="entry name" value="Pro_isomerase"/>
    <property type="match status" value="1"/>
</dbReference>
<protein>
    <recommendedName>
        <fullName evidence="3">peptidylprolyl isomerase</fullName>
        <ecNumber evidence="3">5.2.1.8</ecNumber>
    </recommendedName>
</protein>
<dbReference type="InterPro" id="IPR019734">
    <property type="entry name" value="TPR_rpt"/>
</dbReference>
<dbReference type="CDD" id="cd01926">
    <property type="entry name" value="cyclophilin_ABH_like"/>
    <property type="match status" value="1"/>
</dbReference>
<dbReference type="GO" id="GO:0003755">
    <property type="term" value="F:peptidyl-prolyl cis-trans isomerase activity"/>
    <property type="evidence" value="ECO:0007669"/>
    <property type="project" value="UniProtKB-KW"/>
</dbReference>
<organism evidence="7 8">
    <name type="scientific">Elliptochloris bilobata</name>
    <dbReference type="NCBI Taxonomy" id="381761"/>
    <lineage>
        <taxon>Eukaryota</taxon>
        <taxon>Viridiplantae</taxon>
        <taxon>Chlorophyta</taxon>
        <taxon>core chlorophytes</taxon>
        <taxon>Trebouxiophyceae</taxon>
        <taxon>Trebouxiophyceae incertae sedis</taxon>
        <taxon>Elliptochloris clade</taxon>
        <taxon>Elliptochloris</taxon>
    </lineage>
</organism>
<dbReference type="PROSITE" id="PS00170">
    <property type="entry name" value="CSA_PPIASE_1"/>
    <property type="match status" value="1"/>
</dbReference>
<dbReference type="SUPFAM" id="SSF48452">
    <property type="entry name" value="TPR-like"/>
    <property type="match status" value="1"/>
</dbReference>
<evidence type="ECO:0000256" key="3">
    <source>
        <dbReference type="ARBA" id="ARBA00013194"/>
    </source>
</evidence>
<keyword evidence="8" id="KW-1185">Reference proteome</keyword>
<dbReference type="PANTHER" id="PTHR11071:SF561">
    <property type="entry name" value="PEPTIDYL-PROLYL CIS-TRANS ISOMERASE D-RELATED"/>
    <property type="match status" value="1"/>
</dbReference>
<evidence type="ECO:0000259" key="6">
    <source>
        <dbReference type="PROSITE" id="PS50072"/>
    </source>
</evidence>